<evidence type="ECO:0000259" key="12">
    <source>
        <dbReference type="Pfam" id="PF06750"/>
    </source>
</evidence>
<evidence type="ECO:0000256" key="1">
    <source>
        <dbReference type="ARBA" id="ARBA00004429"/>
    </source>
</evidence>
<reference evidence="13 14" key="1">
    <citation type="submission" date="2024-07" db="EMBL/GenBank/DDBJ databases">
        <authorList>
            <person name="Dulla G.F.J."/>
            <person name="Delorm J.G."/>
        </authorList>
    </citation>
    <scope>NUCLEOTIDE SEQUENCE [LARGE SCALE GENOMIC DNA]</scope>
    <source>
        <strain evidence="13 14">JGD 233</strain>
    </source>
</reference>
<feature type="domain" description="Prepilin peptidase A24 N-terminal" evidence="12">
    <location>
        <begin position="13"/>
        <end position="117"/>
    </location>
</feature>
<evidence type="ECO:0000256" key="9">
    <source>
        <dbReference type="RuleBase" id="RU003794"/>
    </source>
</evidence>
<keyword evidence="4" id="KW-0997">Cell inner membrane</keyword>
<keyword evidence="6 10" id="KW-1133">Transmembrane helix</keyword>
<dbReference type="GO" id="GO:0016787">
    <property type="term" value="F:hydrolase activity"/>
    <property type="evidence" value="ECO:0007669"/>
    <property type="project" value="UniProtKB-KW"/>
</dbReference>
<dbReference type="EMBL" id="JBFKZN010000003">
    <property type="protein sequence ID" value="MEW5289012.1"/>
    <property type="molecule type" value="Genomic_DNA"/>
</dbReference>
<feature type="transmembrane region" description="Helical" evidence="10">
    <location>
        <begin position="148"/>
        <end position="166"/>
    </location>
</feature>
<feature type="transmembrane region" description="Helical" evidence="10">
    <location>
        <begin position="173"/>
        <end position="190"/>
    </location>
</feature>
<organism evidence="13 14">
    <name type="scientific">Erwinia papayae</name>
    <dbReference type="NCBI Taxonomy" id="206499"/>
    <lineage>
        <taxon>Bacteria</taxon>
        <taxon>Pseudomonadati</taxon>
        <taxon>Pseudomonadota</taxon>
        <taxon>Gammaproteobacteria</taxon>
        <taxon>Enterobacterales</taxon>
        <taxon>Erwiniaceae</taxon>
        <taxon>Erwinia</taxon>
    </lineage>
</organism>
<dbReference type="InterPro" id="IPR010627">
    <property type="entry name" value="Prepilin_pept_A24_N"/>
</dbReference>
<feature type="domain" description="Prepilin type IV endopeptidase peptidase" evidence="11">
    <location>
        <begin position="131"/>
        <end position="235"/>
    </location>
</feature>
<dbReference type="Pfam" id="PF01478">
    <property type="entry name" value="Peptidase_A24"/>
    <property type="match status" value="1"/>
</dbReference>
<keyword evidence="5 9" id="KW-0812">Transmembrane</keyword>
<dbReference type="RefSeq" id="WP_034937318.1">
    <property type="nucleotide sequence ID" value="NZ_JBFKZN010000003.1"/>
</dbReference>
<keyword evidence="9" id="KW-0645">Protease</keyword>
<accession>A0ABV3MZK5</accession>
<evidence type="ECO:0000256" key="2">
    <source>
        <dbReference type="ARBA" id="ARBA00005801"/>
    </source>
</evidence>
<evidence type="ECO:0000313" key="13">
    <source>
        <dbReference type="EMBL" id="MEW5289012.1"/>
    </source>
</evidence>
<proteinExistence type="inferred from homology"/>
<feature type="transmembrane region" description="Helical" evidence="10">
    <location>
        <begin position="223"/>
        <end position="243"/>
    </location>
</feature>
<evidence type="ECO:0000256" key="10">
    <source>
        <dbReference type="SAM" id="Phobius"/>
    </source>
</evidence>
<keyword evidence="14" id="KW-1185">Reference proteome</keyword>
<evidence type="ECO:0000256" key="4">
    <source>
        <dbReference type="ARBA" id="ARBA00022519"/>
    </source>
</evidence>
<feature type="transmembrane region" description="Helical" evidence="10">
    <location>
        <begin position="6"/>
        <end position="26"/>
    </location>
</feature>
<dbReference type="Pfam" id="PF06750">
    <property type="entry name" value="A24_N_bact"/>
    <property type="match status" value="1"/>
</dbReference>
<evidence type="ECO:0000256" key="3">
    <source>
        <dbReference type="ARBA" id="ARBA00022475"/>
    </source>
</evidence>
<comment type="caution">
    <text evidence="13">The sequence shown here is derived from an EMBL/GenBank/DDBJ whole genome shotgun (WGS) entry which is preliminary data.</text>
</comment>
<name>A0ABV3MZK5_9GAMM</name>
<dbReference type="EC" id="2.1.1.-" evidence="9"/>
<dbReference type="PANTHER" id="PTHR30487">
    <property type="entry name" value="TYPE 4 PREPILIN-LIKE PROTEINS LEADER PEPTIDE-PROCESSING ENZYME"/>
    <property type="match status" value="1"/>
</dbReference>
<comment type="similarity">
    <text evidence="2 8">Belongs to the peptidase A24 family.</text>
</comment>
<dbReference type="InterPro" id="IPR000045">
    <property type="entry name" value="Prepilin_IV_endopep_pep"/>
</dbReference>
<evidence type="ECO:0000256" key="8">
    <source>
        <dbReference type="RuleBase" id="RU003793"/>
    </source>
</evidence>
<gene>
    <name evidence="13" type="ORF">ABW286_07425</name>
</gene>
<keyword evidence="3" id="KW-1003">Cell membrane</keyword>
<dbReference type="PANTHER" id="PTHR30487:SF0">
    <property type="entry name" value="PREPILIN LEADER PEPTIDASE_N-METHYLTRANSFERASE-RELATED"/>
    <property type="match status" value="1"/>
</dbReference>
<dbReference type="InterPro" id="IPR014032">
    <property type="entry name" value="Peptidase_A24A_bac"/>
</dbReference>
<dbReference type="EC" id="3.4.23.43" evidence="9"/>
<evidence type="ECO:0000256" key="6">
    <source>
        <dbReference type="ARBA" id="ARBA00022989"/>
    </source>
</evidence>
<keyword evidence="9 13" id="KW-0378">Hydrolase</keyword>
<comment type="function">
    <text evidence="9">Plays an essential role in type IV pili and type II pseudopili formation by proteolytically removing the leader sequence from substrate proteins and subsequently monomethylating the alpha-amino group of the newly exposed N-terminal phenylalanine.</text>
</comment>
<evidence type="ECO:0000259" key="11">
    <source>
        <dbReference type="Pfam" id="PF01478"/>
    </source>
</evidence>
<keyword evidence="9" id="KW-0511">Multifunctional enzyme</keyword>
<evidence type="ECO:0000256" key="7">
    <source>
        <dbReference type="ARBA" id="ARBA00023136"/>
    </source>
</evidence>
<feature type="transmembrane region" description="Helical" evidence="10">
    <location>
        <begin position="125"/>
        <end position="142"/>
    </location>
</feature>
<protein>
    <recommendedName>
        <fullName evidence="9">Prepilin leader peptidase/N-methyltransferase</fullName>
        <ecNumber evidence="9">2.1.1.-</ecNumber>
        <ecNumber evidence="9">3.4.23.43</ecNumber>
    </recommendedName>
</protein>
<evidence type="ECO:0000313" key="14">
    <source>
        <dbReference type="Proteomes" id="UP001554567"/>
    </source>
</evidence>
<dbReference type="Gene3D" id="1.20.120.1220">
    <property type="match status" value="1"/>
</dbReference>
<dbReference type="PRINTS" id="PR00864">
    <property type="entry name" value="PREPILNPTASE"/>
</dbReference>
<sequence length="274" mass="30075">MTTELWIVLMSALGAVAGSVISCVAWRLPQILQREALAESCLPPGLPSEYKNGSVPVNLFFPGSLCPRCQQRLAFYHNIPLLSWLLLRGRCHYCQQPIGWHYPLTELAATITGGWIAFNCSPGGTALLFALCGWWLILLSAIDLRYLLLPDCLTLSLLWLGLLVNLHNTIIPLSDAVAGAAAGYLILWAVNRVFRLISGKEGLGHGDFKLLAALGAWCGWQPLPWLLLLAALMGCTAYLLLWLAGRRRYAQPLPFGPCLALSGWWILTTPVAML</sequence>
<dbReference type="InterPro" id="IPR050882">
    <property type="entry name" value="Prepilin_peptidase/N-MTase"/>
</dbReference>
<comment type="subcellular location">
    <subcellularLocation>
        <location evidence="1">Cell inner membrane</location>
        <topology evidence="1">Multi-pass membrane protein</topology>
    </subcellularLocation>
    <subcellularLocation>
        <location evidence="9">Cell membrane</location>
        <topology evidence="9">Multi-pass membrane protein</topology>
    </subcellularLocation>
</comment>
<keyword evidence="9" id="KW-0489">Methyltransferase</keyword>
<keyword evidence="7 10" id="KW-0472">Membrane</keyword>
<comment type="catalytic activity">
    <reaction evidence="9">
        <text>Typically cleaves a -Gly-|-Phe- bond to release an N-terminal, basic peptide of 5-8 residues from type IV prepilin, and then N-methylates the new N-terminal amino group, the methyl donor being S-adenosyl-L-methionine.</text>
        <dbReference type="EC" id="3.4.23.43"/>
    </reaction>
</comment>
<keyword evidence="9" id="KW-0808">Transferase</keyword>
<evidence type="ECO:0000256" key="5">
    <source>
        <dbReference type="ARBA" id="ARBA00022692"/>
    </source>
</evidence>
<dbReference type="Proteomes" id="UP001554567">
    <property type="component" value="Unassembled WGS sequence"/>
</dbReference>